<dbReference type="SUPFAM" id="SSF58104">
    <property type="entry name" value="Methyl-accepting chemotaxis protein (MCP) signaling domain"/>
    <property type="match status" value="1"/>
</dbReference>
<name>A0A4P9USK9_METBY</name>
<dbReference type="InterPro" id="IPR003660">
    <property type="entry name" value="HAMP_dom"/>
</dbReference>
<dbReference type="InterPro" id="IPR004089">
    <property type="entry name" value="MCPsignal_dom"/>
</dbReference>
<keyword evidence="2" id="KW-0145">Chemotaxis</keyword>
<dbReference type="Proteomes" id="UP000305881">
    <property type="component" value="Chromosome"/>
</dbReference>
<dbReference type="GO" id="GO:0005886">
    <property type="term" value="C:plasma membrane"/>
    <property type="evidence" value="ECO:0007669"/>
    <property type="project" value="TreeGrafter"/>
</dbReference>
<dbReference type="GO" id="GO:0006935">
    <property type="term" value="P:chemotaxis"/>
    <property type="evidence" value="ECO:0007669"/>
    <property type="project" value="UniProtKB-KW"/>
</dbReference>
<dbReference type="KEGG" id="mbur:EQU24_21435"/>
<dbReference type="OrthoDB" id="9765776at2"/>
<keyword evidence="11" id="KW-1185">Reference proteome</keyword>
<gene>
    <name evidence="10" type="ORF">EQU24_21435</name>
</gene>
<dbReference type="Pfam" id="PF00015">
    <property type="entry name" value="MCPsignal"/>
    <property type="match status" value="1"/>
</dbReference>
<comment type="similarity">
    <text evidence="4">Belongs to the methyl-accepting chemotaxis (MCP) protein family.</text>
</comment>
<protein>
    <submittedName>
        <fullName evidence="10">Methyl-accepting chemotaxis protein</fullName>
    </submittedName>
</protein>
<evidence type="ECO:0000259" key="9">
    <source>
        <dbReference type="PROSITE" id="PS50885"/>
    </source>
</evidence>
<dbReference type="SMART" id="SM00283">
    <property type="entry name" value="MA"/>
    <property type="match status" value="1"/>
</dbReference>
<dbReference type="Pfam" id="PF12729">
    <property type="entry name" value="4HB_MCP_1"/>
    <property type="match status" value="1"/>
</dbReference>
<evidence type="ECO:0000256" key="3">
    <source>
        <dbReference type="ARBA" id="ARBA00023224"/>
    </source>
</evidence>
<evidence type="ECO:0000256" key="4">
    <source>
        <dbReference type="ARBA" id="ARBA00029447"/>
    </source>
</evidence>
<accession>A0A4P9USK9</accession>
<comment type="subcellular location">
    <subcellularLocation>
        <location evidence="1">Membrane</location>
    </subcellularLocation>
</comment>
<dbReference type="GO" id="GO:0007165">
    <property type="term" value="P:signal transduction"/>
    <property type="evidence" value="ECO:0007669"/>
    <property type="project" value="UniProtKB-KW"/>
</dbReference>
<keyword evidence="3 5" id="KW-0807">Transducer</keyword>
<dbReference type="PROSITE" id="PS50111">
    <property type="entry name" value="CHEMOTAXIS_TRANSDUC_2"/>
    <property type="match status" value="1"/>
</dbReference>
<dbReference type="PANTHER" id="PTHR43531:SF11">
    <property type="entry name" value="METHYL-ACCEPTING CHEMOTAXIS PROTEIN 3"/>
    <property type="match status" value="1"/>
</dbReference>
<dbReference type="Pfam" id="PF18947">
    <property type="entry name" value="HAMP_2"/>
    <property type="match status" value="1"/>
</dbReference>
<evidence type="ECO:0000313" key="11">
    <source>
        <dbReference type="Proteomes" id="UP000305881"/>
    </source>
</evidence>
<feature type="transmembrane region" description="Helical" evidence="7">
    <location>
        <begin position="203"/>
        <end position="222"/>
    </location>
</feature>
<organism evidence="10 11">
    <name type="scientific">Methylotuvimicrobium buryatense</name>
    <name type="common">Methylomicrobium buryatense</name>
    <dbReference type="NCBI Taxonomy" id="95641"/>
    <lineage>
        <taxon>Bacteria</taxon>
        <taxon>Pseudomonadati</taxon>
        <taxon>Pseudomonadota</taxon>
        <taxon>Gammaproteobacteria</taxon>
        <taxon>Methylococcales</taxon>
        <taxon>Methylococcaceae</taxon>
        <taxon>Methylotuvimicrobium</taxon>
    </lineage>
</organism>
<sequence>MKNLTLKTKLIGIQAVALIALLIVGAFGWYGLVGTAASLSEVGEVRLPSVLGLEIINEGQTAISASNRRIAFFENDYQAQTQFSEEANRKKNIWRRIDNGWKLYEPLPQTEEEAVLWKQFVSEWEEWKLADNKITDTISALSENRDEQRQKDLFAEFYQRTQKNEPLFAKAEATLAKIIDLNVKYGDEAVAVGNQQVNSSKTMMLTGAFLMLIALFALGAWITRSIMAQLGGEPDFVVMLANKIAVGDLSTQIELKSDDRSSVMAAMKNMMSAIQSLVDDANMLAQAATDGRLATRAEASKHQGEFRKIVQGVNDTLDGVIVPVNEAIDVLTRVEQGDLTLNIAGDYKGQLNDFKQTVNNTIVKLSQTIAEVVAAADQLGSASEQISATSQSLSQASSEQAASVEQTSASIEQMAASINQNSENAKVTDGMAGKASKEATEGGEAVKQTVSAMKDIAAKIGIIDDIAYQTNMLALNAAIEAARAGDHGKGFAVVAAEVRKLAERSQIAAQEIGELAESSVMTAESAGKLLDEIVPSIAKTSDLVQEIAASSQEQASGVSQINTAMNQMNQITQQNASASEELAATAEEMTGQAEQLQSLMGFFTIARNEKKSPAFAVREQKKTKPVKPIEEYETTDVESEFDLKQFARF</sequence>
<dbReference type="CDD" id="cd11386">
    <property type="entry name" value="MCP_signal"/>
    <property type="match status" value="1"/>
</dbReference>
<keyword evidence="7" id="KW-1133">Transmembrane helix</keyword>
<evidence type="ECO:0000313" key="10">
    <source>
        <dbReference type="EMBL" id="QCW84514.1"/>
    </source>
</evidence>
<dbReference type="RefSeq" id="WP_017841596.1">
    <property type="nucleotide sequence ID" value="NZ_CP035467.1"/>
</dbReference>
<dbReference type="STRING" id="675511.GCA_000341735_03141"/>
<dbReference type="InterPro" id="IPR024478">
    <property type="entry name" value="HlyB_4HB_MCP"/>
</dbReference>
<evidence type="ECO:0000256" key="2">
    <source>
        <dbReference type="ARBA" id="ARBA00022500"/>
    </source>
</evidence>
<dbReference type="GO" id="GO:0004888">
    <property type="term" value="F:transmembrane signaling receptor activity"/>
    <property type="evidence" value="ECO:0007669"/>
    <property type="project" value="TreeGrafter"/>
</dbReference>
<evidence type="ECO:0000259" key="8">
    <source>
        <dbReference type="PROSITE" id="PS50111"/>
    </source>
</evidence>
<evidence type="ECO:0000256" key="7">
    <source>
        <dbReference type="SAM" id="Phobius"/>
    </source>
</evidence>
<dbReference type="InterPro" id="IPR051310">
    <property type="entry name" value="MCP_chemotaxis"/>
</dbReference>
<evidence type="ECO:0000256" key="6">
    <source>
        <dbReference type="SAM" id="Coils"/>
    </source>
</evidence>
<keyword evidence="7" id="KW-0472">Membrane</keyword>
<evidence type="ECO:0000256" key="1">
    <source>
        <dbReference type="ARBA" id="ARBA00004370"/>
    </source>
</evidence>
<keyword evidence="7" id="KW-0812">Transmembrane</keyword>
<dbReference type="Gene3D" id="1.10.287.950">
    <property type="entry name" value="Methyl-accepting chemotaxis protein"/>
    <property type="match status" value="1"/>
</dbReference>
<feature type="coiled-coil region" evidence="6">
    <location>
        <begin position="561"/>
        <end position="599"/>
    </location>
</feature>
<feature type="domain" description="Methyl-accepting transducer" evidence="8">
    <location>
        <begin position="375"/>
        <end position="590"/>
    </location>
</feature>
<dbReference type="PANTHER" id="PTHR43531">
    <property type="entry name" value="PROTEIN ICFG"/>
    <property type="match status" value="1"/>
</dbReference>
<dbReference type="PROSITE" id="PS50885">
    <property type="entry name" value="HAMP"/>
    <property type="match status" value="1"/>
</dbReference>
<feature type="domain" description="HAMP" evidence="9">
    <location>
        <begin position="318"/>
        <end position="370"/>
    </location>
</feature>
<reference evidence="11" key="1">
    <citation type="journal article" date="2019" name="J. Bacteriol.">
        <title>A Mutagenic Screen Identifies a TonB-Dependent Receptor Required for the Lanthanide Metal Switch in the Type I Methanotroph 'Methylotuvimicrobium buryatense' 5GB1C.</title>
        <authorList>
            <person name="Groom J.D."/>
            <person name="Ford S.M."/>
            <person name="Pesesky M.W."/>
            <person name="Lidstrom M.E."/>
        </authorList>
    </citation>
    <scope>NUCLEOTIDE SEQUENCE [LARGE SCALE GENOMIC DNA]</scope>
    <source>
        <strain evidence="11">5GB1C</strain>
    </source>
</reference>
<dbReference type="EMBL" id="CP035467">
    <property type="protein sequence ID" value="QCW84514.1"/>
    <property type="molecule type" value="Genomic_DNA"/>
</dbReference>
<dbReference type="Gene3D" id="1.20.120.1530">
    <property type="match status" value="1"/>
</dbReference>
<feature type="transmembrane region" description="Helical" evidence="7">
    <location>
        <begin position="12"/>
        <end position="32"/>
    </location>
</feature>
<evidence type="ECO:0000256" key="5">
    <source>
        <dbReference type="PROSITE-ProRule" id="PRU00284"/>
    </source>
</evidence>
<keyword evidence="6" id="KW-0175">Coiled coil</keyword>
<proteinExistence type="inferred from homology"/>
<dbReference type="AlphaFoldDB" id="A0A4P9USK9"/>
<dbReference type="FunFam" id="1.10.287.950:FF:000001">
    <property type="entry name" value="Methyl-accepting chemotaxis sensory transducer"/>
    <property type="match status" value="1"/>
</dbReference>